<evidence type="ECO:0000313" key="2">
    <source>
        <dbReference type="Proteomes" id="UP001501000"/>
    </source>
</evidence>
<keyword evidence="2" id="KW-1185">Reference proteome</keyword>
<dbReference type="Proteomes" id="UP001501000">
    <property type="component" value="Unassembled WGS sequence"/>
</dbReference>
<evidence type="ECO:0000313" key="1">
    <source>
        <dbReference type="EMBL" id="GAA3918648.1"/>
    </source>
</evidence>
<sequence length="135" mass="15609">MYTEFAHRRHWLKPDRVLTHDEYELLRDRARQWAAQDRQWVDVTTEFGPPSVLFGGSNPFYGKTLGYLSPDPAHPMISFHLWNGSAPDAGTWPPEHDQPLLLAVRYGEGPFAQTFTFTPEGQRRKPTPDESCEPW</sequence>
<gene>
    <name evidence="1" type="ORF">GCM10022244_29830</name>
</gene>
<protein>
    <submittedName>
        <fullName evidence="1">Uncharacterized protein</fullName>
    </submittedName>
</protein>
<proteinExistence type="predicted"/>
<dbReference type="RefSeq" id="WP_345282703.1">
    <property type="nucleotide sequence ID" value="NZ_BAABAJ010000008.1"/>
</dbReference>
<name>A0ABP7MAZ1_9ACTN</name>
<comment type="caution">
    <text evidence="1">The sequence shown here is derived from an EMBL/GenBank/DDBJ whole genome shotgun (WGS) entry which is preliminary data.</text>
</comment>
<accession>A0ABP7MAZ1</accession>
<organism evidence="1 2">
    <name type="scientific">Streptomyces gulbargensis</name>
    <dbReference type="NCBI Taxonomy" id="364901"/>
    <lineage>
        <taxon>Bacteria</taxon>
        <taxon>Bacillati</taxon>
        <taxon>Actinomycetota</taxon>
        <taxon>Actinomycetes</taxon>
        <taxon>Kitasatosporales</taxon>
        <taxon>Streptomycetaceae</taxon>
        <taxon>Streptomyces</taxon>
    </lineage>
</organism>
<dbReference type="EMBL" id="BAABAJ010000008">
    <property type="protein sequence ID" value="GAA3918648.1"/>
    <property type="molecule type" value="Genomic_DNA"/>
</dbReference>
<reference evidence="2" key="1">
    <citation type="journal article" date="2019" name="Int. J. Syst. Evol. Microbiol.">
        <title>The Global Catalogue of Microorganisms (GCM) 10K type strain sequencing project: providing services to taxonomists for standard genome sequencing and annotation.</title>
        <authorList>
            <consortium name="The Broad Institute Genomics Platform"/>
            <consortium name="The Broad Institute Genome Sequencing Center for Infectious Disease"/>
            <person name="Wu L."/>
            <person name="Ma J."/>
        </authorList>
    </citation>
    <scope>NUCLEOTIDE SEQUENCE [LARGE SCALE GENOMIC DNA]</scope>
    <source>
        <strain evidence="2">JCM 16956</strain>
    </source>
</reference>